<dbReference type="Proteomes" id="UP000799424">
    <property type="component" value="Unassembled WGS sequence"/>
</dbReference>
<gene>
    <name evidence="1" type="ORF">CC86DRAFT_409650</name>
</gene>
<evidence type="ECO:0000313" key="2">
    <source>
        <dbReference type="Proteomes" id="UP000799424"/>
    </source>
</evidence>
<dbReference type="AlphaFoldDB" id="A0A6A6ZR10"/>
<dbReference type="OrthoDB" id="3763466at2759"/>
<accession>A0A6A6ZR10</accession>
<dbReference type="EMBL" id="MU006233">
    <property type="protein sequence ID" value="KAF2822874.1"/>
    <property type="molecule type" value="Genomic_DNA"/>
</dbReference>
<keyword evidence="2" id="KW-1185">Reference proteome</keyword>
<evidence type="ECO:0000313" key="1">
    <source>
        <dbReference type="EMBL" id="KAF2822874.1"/>
    </source>
</evidence>
<protein>
    <submittedName>
        <fullName evidence="1">Uncharacterized protein</fullName>
    </submittedName>
</protein>
<organism evidence="1 2">
    <name type="scientific">Ophiobolus disseminans</name>
    <dbReference type="NCBI Taxonomy" id="1469910"/>
    <lineage>
        <taxon>Eukaryota</taxon>
        <taxon>Fungi</taxon>
        <taxon>Dikarya</taxon>
        <taxon>Ascomycota</taxon>
        <taxon>Pezizomycotina</taxon>
        <taxon>Dothideomycetes</taxon>
        <taxon>Pleosporomycetidae</taxon>
        <taxon>Pleosporales</taxon>
        <taxon>Pleosporineae</taxon>
        <taxon>Phaeosphaeriaceae</taxon>
        <taxon>Ophiobolus</taxon>
    </lineage>
</organism>
<proteinExistence type="predicted"/>
<name>A0A6A6ZR10_9PLEO</name>
<reference evidence="1" key="1">
    <citation type="journal article" date="2020" name="Stud. Mycol.">
        <title>101 Dothideomycetes genomes: a test case for predicting lifestyles and emergence of pathogens.</title>
        <authorList>
            <person name="Haridas S."/>
            <person name="Albert R."/>
            <person name="Binder M."/>
            <person name="Bloem J."/>
            <person name="Labutti K."/>
            <person name="Salamov A."/>
            <person name="Andreopoulos B."/>
            <person name="Baker S."/>
            <person name="Barry K."/>
            <person name="Bills G."/>
            <person name="Bluhm B."/>
            <person name="Cannon C."/>
            <person name="Castanera R."/>
            <person name="Culley D."/>
            <person name="Daum C."/>
            <person name="Ezra D."/>
            <person name="Gonzalez J."/>
            <person name="Henrissat B."/>
            <person name="Kuo A."/>
            <person name="Liang C."/>
            <person name="Lipzen A."/>
            <person name="Lutzoni F."/>
            <person name="Magnuson J."/>
            <person name="Mondo S."/>
            <person name="Nolan M."/>
            <person name="Ohm R."/>
            <person name="Pangilinan J."/>
            <person name="Park H.-J."/>
            <person name="Ramirez L."/>
            <person name="Alfaro M."/>
            <person name="Sun H."/>
            <person name="Tritt A."/>
            <person name="Yoshinaga Y."/>
            <person name="Zwiers L.-H."/>
            <person name="Turgeon B."/>
            <person name="Goodwin S."/>
            <person name="Spatafora J."/>
            <person name="Crous P."/>
            <person name="Grigoriev I."/>
        </authorList>
    </citation>
    <scope>NUCLEOTIDE SEQUENCE</scope>
    <source>
        <strain evidence="1">CBS 113818</strain>
    </source>
</reference>
<sequence length="300" mass="35273">MVEQRATPTESRLSQAIVQMHHSRQTLKKFTHKDQAIDDQLNQLQEQARSLKTMRKLNRGQHNQWLPGVYERSILPYLKAWNLKFTEDMQTRLPRELRDMIYDSLWDRETRLAASLLNDMARGAYSQDEDTLLYLYDYHHLPHFLSLQYVGPKIALEVAEALYKSYVGAGFILWSPSWIHRVLTTDCFYVGLTPKDILRDLSIHCKIDSYRTPRVQHAMTKNCRHTAVDKAYIDRKLLKKEFNELLSIKNNSNFKLHILLLQRYIRINVIAEVVNVLREVRAAFIAEGAEVNIVWTYRGN</sequence>